<dbReference type="RefSeq" id="WP_216518032.1">
    <property type="nucleotide sequence ID" value="NZ_JAHLPM010000004.1"/>
</dbReference>
<dbReference type="InterPro" id="IPR033875">
    <property type="entry name" value="FlhG"/>
</dbReference>
<dbReference type="InterPro" id="IPR025501">
    <property type="entry name" value="MinD_FleN"/>
</dbReference>
<name>A0ABS6E453_9FIRM</name>
<evidence type="ECO:0000256" key="2">
    <source>
        <dbReference type="ARBA" id="ARBA00022840"/>
    </source>
</evidence>
<sequence>MIDQADKLRRLMKKSKNEKSTEKNKSEKRAKVLAITSGKGGVGKTNFALNFSISLQKLGYEVIIFDADVGLANVEILSGVNLKSSISDIILLNKDINEVIAKGPEGIKMVSGGSGLKELALLNEENMLKMLKEIKKLQSTADFIIIDTGAGISSVVLDFVMASDEVIIVTTPDPTSIMDSYTLIKSLSSYGFKEKLNIITNMVDDKSEGKEVFNKLNNATFNFLRIQLNYLGYIERTNIINNAVRNQIPFIVSNPNSIVSKKLNNMTINYTSNRVIKEDNENKSFAEKLLHIFSRRGER</sequence>
<comment type="caution">
    <text evidence="3">The sequence shown here is derived from an EMBL/GenBank/DDBJ whole genome shotgun (WGS) entry which is preliminary data.</text>
</comment>
<keyword evidence="2" id="KW-0067">ATP-binding</keyword>
<keyword evidence="1" id="KW-0547">Nucleotide-binding</keyword>
<dbReference type="CDD" id="cd02038">
    <property type="entry name" value="FlhG-like"/>
    <property type="match status" value="1"/>
</dbReference>
<dbReference type="EMBL" id="JAHLPM010000004">
    <property type="protein sequence ID" value="MBU5437688.1"/>
    <property type="molecule type" value="Genomic_DNA"/>
</dbReference>
<evidence type="ECO:0000313" key="4">
    <source>
        <dbReference type="Proteomes" id="UP000749471"/>
    </source>
</evidence>
<keyword evidence="4" id="KW-1185">Reference proteome</keyword>
<evidence type="ECO:0000256" key="1">
    <source>
        <dbReference type="ARBA" id="ARBA00022741"/>
    </source>
</evidence>
<dbReference type="InterPro" id="IPR050625">
    <property type="entry name" value="ParA/MinD_ATPase"/>
</dbReference>
<dbReference type="Pfam" id="PF10609">
    <property type="entry name" value="ParA"/>
    <property type="match status" value="1"/>
</dbReference>
<evidence type="ECO:0000313" key="3">
    <source>
        <dbReference type="EMBL" id="MBU5437688.1"/>
    </source>
</evidence>
<dbReference type="PIRSF" id="PIRSF003092">
    <property type="entry name" value="MinD"/>
    <property type="match status" value="1"/>
</dbReference>
<dbReference type="Proteomes" id="UP000749471">
    <property type="component" value="Unassembled WGS sequence"/>
</dbReference>
<dbReference type="InterPro" id="IPR033756">
    <property type="entry name" value="YlxH/NBP35"/>
</dbReference>
<dbReference type="PANTHER" id="PTHR43384:SF4">
    <property type="entry name" value="CELLULOSE BIOSYNTHESIS PROTEIN BCSQ-RELATED"/>
    <property type="match status" value="1"/>
</dbReference>
<protein>
    <submittedName>
        <fullName evidence="3">MinD/ParA family protein</fullName>
    </submittedName>
</protein>
<accession>A0ABS6E453</accession>
<dbReference type="PANTHER" id="PTHR43384">
    <property type="entry name" value="SEPTUM SITE-DETERMINING PROTEIN MIND HOMOLOG, CHLOROPLASTIC-RELATED"/>
    <property type="match status" value="1"/>
</dbReference>
<reference evidence="3 4" key="1">
    <citation type="submission" date="2021-06" db="EMBL/GenBank/DDBJ databases">
        <authorList>
            <person name="Sun Q."/>
            <person name="Li D."/>
        </authorList>
    </citation>
    <scope>NUCLEOTIDE SEQUENCE [LARGE SCALE GENOMIC DNA]</scope>
    <source>
        <strain evidence="3 4">MSJ-40</strain>
    </source>
</reference>
<organism evidence="3 4">
    <name type="scientific">Tissierella simiarum</name>
    <dbReference type="NCBI Taxonomy" id="2841534"/>
    <lineage>
        <taxon>Bacteria</taxon>
        <taxon>Bacillati</taxon>
        <taxon>Bacillota</taxon>
        <taxon>Tissierellia</taxon>
        <taxon>Tissierellales</taxon>
        <taxon>Tissierellaceae</taxon>
        <taxon>Tissierella</taxon>
    </lineage>
</organism>
<gene>
    <name evidence="3" type="ORF">KQI42_06700</name>
</gene>
<proteinExistence type="predicted"/>